<feature type="domain" description="Ketosynthase family 3 (KS3)" evidence="5">
    <location>
        <begin position="8"/>
        <end position="417"/>
    </location>
</feature>
<dbReference type="CDD" id="cd00834">
    <property type="entry name" value="KAS_I_II"/>
    <property type="match status" value="1"/>
</dbReference>
<dbReference type="PANTHER" id="PTHR11712">
    <property type="entry name" value="POLYKETIDE SYNTHASE-RELATED"/>
    <property type="match status" value="1"/>
</dbReference>
<dbReference type="RefSeq" id="WP_158618690.1">
    <property type="nucleotide sequence ID" value="NZ_AP018449.1"/>
</dbReference>
<dbReference type="Pfam" id="PF00109">
    <property type="entry name" value="ketoacyl-synt"/>
    <property type="match status" value="1"/>
</dbReference>
<keyword evidence="7" id="KW-1185">Reference proteome</keyword>
<dbReference type="SMART" id="SM00825">
    <property type="entry name" value="PKS_KS"/>
    <property type="match status" value="1"/>
</dbReference>
<keyword evidence="2 4" id="KW-0808">Transferase</keyword>
<dbReference type="EMBL" id="AP018449">
    <property type="protein sequence ID" value="BBB90948.1"/>
    <property type="molecule type" value="Genomic_DNA"/>
</dbReference>
<dbReference type="InterPro" id="IPR014030">
    <property type="entry name" value="Ketoacyl_synth_N"/>
</dbReference>
<dbReference type="AlphaFoldDB" id="A0A348AIQ0"/>
<evidence type="ECO:0000256" key="4">
    <source>
        <dbReference type="RuleBase" id="RU003694"/>
    </source>
</evidence>
<dbReference type="GO" id="GO:0004315">
    <property type="term" value="F:3-oxoacyl-[acyl-carrier-protein] synthase activity"/>
    <property type="evidence" value="ECO:0007669"/>
    <property type="project" value="UniProtKB-EC"/>
</dbReference>
<evidence type="ECO:0000256" key="3">
    <source>
        <dbReference type="ARBA" id="ARBA00023315"/>
    </source>
</evidence>
<dbReference type="InterPro" id="IPR000794">
    <property type="entry name" value="Beta-ketoacyl_synthase"/>
</dbReference>
<evidence type="ECO:0000256" key="2">
    <source>
        <dbReference type="ARBA" id="ARBA00022679"/>
    </source>
</evidence>
<evidence type="ECO:0000259" key="5">
    <source>
        <dbReference type="PROSITE" id="PS52004"/>
    </source>
</evidence>
<evidence type="ECO:0000256" key="1">
    <source>
        <dbReference type="ARBA" id="ARBA00008467"/>
    </source>
</evidence>
<dbReference type="OrthoDB" id="416758at2"/>
<dbReference type="KEGG" id="mana:MAMMFC1_01615"/>
<dbReference type="GO" id="GO:0006633">
    <property type="term" value="P:fatty acid biosynthetic process"/>
    <property type="evidence" value="ECO:0007669"/>
    <property type="project" value="TreeGrafter"/>
</dbReference>
<dbReference type="PROSITE" id="PS52004">
    <property type="entry name" value="KS3_2"/>
    <property type="match status" value="1"/>
</dbReference>
<proteinExistence type="inferred from homology"/>
<dbReference type="Pfam" id="PF02801">
    <property type="entry name" value="Ketoacyl-synt_C"/>
    <property type="match status" value="1"/>
</dbReference>
<dbReference type="EC" id="2.3.1.179" evidence="6"/>
<dbReference type="InterPro" id="IPR014031">
    <property type="entry name" value="Ketoacyl_synth_C"/>
</dbReference>
<organism evidence="6 7">
    <name type="scientific">Methylomusa anaerophila</name>
    <dbReference type="NCBI Taxonomy" id="1930071"/>
    <lineage>
        <taxon>Bacteria</taxon>
        <taxon>Bacillati</taxon>
        <taxon>Bacillota</taxon>
        <taxon>Negativicutes</taxon>
        <taxon>Selenomonadales</taxon>
        <taxon>Sporomusaceae</taxon>
        <taxon>Methylomusa</taxon>
    </lineage>
</organism>
<dbReference type="PANTHER" id="PTHR11712:SF322">
    <property type="entry name" value="POLYKETIDE BETA-KETOACYL SYNTHASE 2-RELATED"/>
    <property type="match status" value="1"/>
</dbReference>
<dbReference type="Proteomes" id="UP000276437">
    <property type="component" value="Chromosome"/>
</dbReference>
<evidence type="ECO:0000313" key="7">
    <source>
        <dbReference type="Proteomes" id="UP000276437"/>
    </source>
</evidence>
<name>A0A348AIQ0_9FIRM</name>
<evidence type="ECO:0000313" key="6">
    <source>
        <dbReference type="EMBL" id="BBB90948.1"/>
    </source>
</evidence>
<gene>
    <name evidence="6" type="primary">fabF_2</name>
    <name evidence="6" type="ORF">MAMMFC1_01615</name>
</gene>
<protein>
    <submittedName>
        <fullName evidence="6">3-oxoacyl-[acyl-carrier-protein] synthase 2</fullName>
        <ecNumber evidence="6">2.3.1.179</ecNumber>
    </submittedName>
</protein>
<comment type="similarity">
    <text evidence="1 4">Belongs to the thiolase-like superfamily. Beta-ketoacyl-ACP synthases family.</text>
</comment>
<sequence length="420" mass="45415">MAMMDMNMRRVVITGLGAIAPNGIGKDEIWENSVAGKNCLDQITKFDTEKIPVKMAGEIRNFVETDFLSARQAHKLDVFTKYAIAASDLALKDSNADLNQVDKTRCGTYIGNCFGGWTFNDQQLRLLHTKGVDEFSPFVGTAWFPAAPQGEITIRNKLKGHSKTIDAGRASGLAAIGYGARAIAQGRADIILAGASEAVMTPFTFSAIYTEGVEEPSHRISENGIYQPFDKKRSGWIPGEGAAILMLEEYEHAQRRNAKIYGEIKGFSEIAGACHPRFLATDELGLDYTIAEALKEAEMDQNDIDLIMADGLGTSAGDLSEYQALQKSMSNVYSRIPVTVPKTMTGNLYGAAGALDAFWATLSIESNIALPTINYEDPDPLFDLTIVDETKTNLSIDNVLINGRGNGGICASLVIGSVCS</sequence>
<dbReference type="InterPro" id="IPR020841">
    <property type="entry name" value="PKS_Beta-ketoAc_synthase_dom"/>
</dbReference>
<dbReference type="SUPFAM" id="SSF53901">
    <property type="entry name" value="Thiolase-like"/>
    <property type="match status" value="2"/>
</dbReference>
<dbReference type="Gene3D" id="3.40.47.10">
    <property type="match status" value="2"/>
</dbReference>
<dbReference type="InterPro" id="IPR016039">
    <property type="entry name" value="Thiolase-like"/>
</dbReference>
<accession>A0A348AIQ0</accession>
<reference evidence="6 7" key="1">
    <citation type="journal article" date="2018" name="Int. J. Syst. Evol. Microbiol.">
        <title>Methylomusa anaerophila gen. nov., sp. nov., an anaerobic methanol-utilizing bacterium isolated from a microbial fuel cell.</title>
        <authorList>
            <person name="Amano N."/>
            <person name="Yamamuro A."/>
            <person name="Miyahara M."/>
            <person name="Kouzuma A."/>
            <person name="Abe T."/>
            <person name="Watanabe K."/>
        </authorList>
    </citation>
    <scope>NUCLEOTIDE SEQUENCE [LARGE SCALE GENOMIC DNA]</scope>
    <source>
        <strain evidence="6 7">MMFC1</strain>
    </source>
</reference>
<keyword evidence="3 6" id="KW-0012">Acyltransferase</keyword>